<dbReference type="AGR" id="WB:WBGene00021143"/>
<dbReference type="UCSC" id="W10G11.13">
    <property type="organism name" value="c. elegans"/>
</dbReference>
<dbReference type="OrthoDB" id="5824173at2759"/>
<dbReference type="PROSITE" id="PS51257">
    <property type="entry name" value="PROKAR_LIPOPROTEIN"/>
    <property type="match status" value="1"/>
</dbReference>
<dbReference type="PANTHER" id="PTHR23124:SF144">
    <property type="entry name" value="C-TYPE LECTIN DOMAIN-CONTAINING PROTEIN"/>
    <property type="match status" value="1"/>
</dbReference>
<dbReference type="PhylomeDB" id="O44911"/>
<evidence type="ECO:0000256" key="1">
    <source>
        <dbReference type="SAM" id="SignalP"/>
    </source>
</evidence>
<sequence length="216" mass="23007">MLSKTAPLLLLLLASCVALCSADCTVAYKSILNAQLTESLANGCEPGWKFFNRPSGGWCMKVINEYKGAKAEAEKECKAVGSTLSGIQNKAEASYIQSALLAQLPASVNSGSLWVGIQRVKKCLAQKLSATCSARTAFQYTDGSVTGTDGFVFQKGQPDNMYGKQNCAIFLASRTPTIVSGSFFAGTLDDTGCEGRIKNENPRVMRGYICGKKAAK</sequence>
<dbReference type="InterPro" id="IPR001304">
    <property type="entry name" value="C-type_lectin-like"/>
</dbReference>
<dbReference type="PaxDb" id="6239-W10G11.13"/>
<evidence type="ECO:0000259" key="2">
    <source>
        <dbReference type="PROSITE" id="PS50041"/>
    </source>
</evidence>
<dbReference type="WormBase" id="W10G11.13">
    <property type="protein sequence ID" value="CE14824"/>
    <property type="gene ID" value="WBGene00021143"/>
    <property type="gene designation" value="clec-132"/>
</dbReference>
<dbReference type="PANTHER" id="PTHR23124">
    <property type="entry name" value="C-TYPE LECTIN DOMAIN-CONTAINING PROTEIN-RELATED-RELATED"/>
    <property type="match status" value="1"/>
</dbReference>
<dbReference type="AlphaFoldDB" id="O44911"/>
<feature type="chain" id="PRO_5004158461" evidence="1">
    <location>
        <begin position="23"/>
        <end position="216"/>
    </location>
</feature>
<dbReference type="Proteomes" id="UP000001940">
    <property type="component" value="Chromosome II"/>
</dbReference>
<dbReference type="InterPro" id="IPR016186">
    <property type="entry name" value="C-type_lectin-like/link_sf"/>
</dbReference>
<dbReference type="EMBL" id="BX284602">
    <property type="protein sequence ID" value="CCD73673.1"/>
    <property type="molecule type" value="Genomic_DNA"/>
</dbReference>
<dbReference type="PROSITE" id="PS50041">
    <property type="entry name" value="C_TYPE_LECTIN_2"/>
    <property type="match status" value="1"/>
</dbReference>
<dbReference type="CTD" id="173706"/>
<dbReference type="Bgee" id="WBGene00021143">
    <property type="expression patterns" value="Expressed in material anatomical entity and 2 other cell types or tissues"/>
</dbReference>
<dbReference type="FunCoup" id="O44911">
    <property type="interactions" value="3"/>
</dbReference>
<dbReference type="Gene3D" id="3.10.100.10">
    <property type="entry name" value="Mannose-Binding Protein A, subunit A"/>
    <property type="match status" value="1"/>
</dbReference>
<protein>
    <submittedName>
        <fullName evidence="3">C-type lectin domain-containing protein</fullName>
    </submittedName>
</protein>
<dbReference type="eggNOG" id="KOG4297">
    <property type="taxonomic scope" value="Eukaryota"/>
</dbReference>
<keyword evidence="1" id="KW-0732">Signal</keyword>
<dbReference type="KEGG" id="cel:CELE_W10G11.13"/>
<dbReference type="GeneID" id="173706"/>
<accession>O44911</accession>
<evidence type="ECO:0000313" key="4">
    <source>
        <dbReference type="Proteomes" id="UP000001940"/>
    </source>
</evidence>
<evidence type="ECO:0000313" key="5">
    <source>
        <dbReference type="WormBase" id="W10G11.13"/>
    </source>
</evidence>
<dbReference type="SMART" id="SM00034">
    <property type="entry name" value="CLECT"/>
    <property type="match status" value="1"/>
</dbReference>
<gene>
    <name evidence="3 5" type="primary">clec-132</name>
    <name evidence="3" type="ORF">CELE_W10G11.13</name>
    <name evidence="5" type="ORF">W10G11.13</name>
</gene>
<dbReference type="HOGENOM" id="CLU_058687_1_2_1"/>
<dbReference type="InParanoid" id="O44911"/>
<dbReference type="SUPFAM" id="SSF56436">
    <property type="entry name" value="C-type lectin-like"/>
    <property type="match status" value="1"/>
</dbReference>
<organism evidence="3 4">
    <name type="scientific">Caenorhabditis elegans</name>
    <dbReference type="NCBI Taxonomy" id="6239"/>
    <lineage>
        <taxon>Eukaryota</taxon>
        <taxon>Metazoa</taxon>
        <taxon>Ecdysozoa</taxon>
        <taxon>Nematoda</taxon>
        <taxon>Chromadorea</taxon>
        <taxon>Rhabditida</taxon>
        <taxon>Rhabditina</taxon>
        <taxon>Rhabditomorpha</taxon>
        <taxon>Rhabditoidea</taxon>
        <taxon>Rhabditidae</taxon>
        <taxon>Peloderinae</taxon>
        <taxon>Caenorhabditis</taxon>
    </lineage>
</organism>
<dbReference type="SMR" id="O44911"/>
<feature type="signal peptide" evidence="1">
    <location>
        <begin position="1"/>
        <end position="22"/>
    </location>
</feature>
<reference evidence="3 4" key="1">
    <citation type="journal article" date="1998" name="Science">
        <title>Genome sequence of the nematode C. elegans: a platform for investigating biology.</title>
        <authorList>
            <consortium name="The C. elegans sequencing consortium"/>
            <person name="Sulson J.E."/>
            <person name="Waterston R."/>
        </authorList>
    </citation>
    <scope>NUCLEOTIDE SEQUENCE [LARGE SCALE GENOMIC DNA]</scope>
    <source>
        <strain evidence="3 4">Bristol N2</strain>
    </source>
</reference>
<name>O44911_CAEEL</name>
<keyword evidence="4" id="KW-1185">Reference proteome</keyword>
<evidence type="ECO:0000313" key="3">
    <source>
        <dbReference type="EMBL" id="CCD73673.1"/>
    </source>
</evidence>
<feature type="domain" description="C-type lectin" evidence="2">
    <location>
        <begin position="55"/>
        <end position="194"/>
    </location>
</feature>
<dbReference type="InterPro" id="IPR016187">
    <property type="entry name" value="CTDL_fold"/>
</dbReference>
<dbReference type="CDD" id="cd00037">
    <property type="entry name" value="CLECT"/>
    <property type="match status" value="1"/>
</dbReference>
<proteinExistence type="predicted"/>
<dbReference type="PIR" id="H88102">
    <property type="entry name" value="H88102"/>
</dbReference>
<dbReference type="RefSeq" id="NP_494585.1">
    <property type="nucleotide sequence ID" value="NM_062184.2"/>
</dbReference>